<keyword evidence="7 8" id="KW-0472">Membrane</keyword>
<evidence type="ECO:0000256" key="4">
    <source>
        <dbReference type="ARBA" id="ARBA00022692"/>
    </source>
</evidence>
<dbReference type="GO" id="GO:0009372">
    <property type="term" value="P:quorum sensing"/>
    <property type="evidence" value="ECO:0007669"/>
    <property type="project" value="UniProtKB-KW"/>
</dbReference>
<evidence type="ECO:0000256" key="5">
    <source>
        <dbReference type="ARBA" id="ARBA00022801"/>
    </source>
</evidence>
<protein>
    <submittedName>
        <fullName evidence="9">Accessory gene regulator B</fullName>
    </submittedName>
</protein>
<keyword evidence="10" id="KW-1185">Reference proteome</keyword>
<keyword evidence="5" id="KW-0378">Hydrolase</keyword>
<dbReference type="RefSeq" id="WP_006520747.1">
    <property type="nucleotide sequence ID" value="NC_021184.1"/>
</dbReference>
<accession>R4KLE1</accession>
<evidence type="ECO:0000256" key="1">
    <source>
        <dbReference type="ARBA" id="ARBA00022475"/>
    </source>
</evidence>
<dbReference type="Proteomes" id="UP000013520">
    <property type="component" value="Chromosome"/>
</dbReference>
<keyword evidence="6 8" id="KW-1133">Transmembrane helix</keyword>
<reference evidence="9 10" key="1">
    <citation type="submission" date="2012-01" db="EMBL/GenBank/DDBJ databases">
        <title>Complete sequence of Desulfotomaculum gibsoniae DSM 7213.</title>
        <authorList>
            <consortium name="US DOE Joint Genome Institute"/>
            <person name="Lucas S."/>
            <person name="Han J."/>
            <person name="Lapidus A."/>
            <person name="Cheng J.-F."/>
            <person name="Goodwin L."/>
            <person name="Pitluck S."/>
            <person name="Peters L."/>
            <person name="Ovchinnikova G."/>
            <person name="Teshima H."/>
            <person name="Detter J.C."/>
            <person name="Han C."/>
            <person name="Tapia R."/>
            <person name="Land M."/>
            <person name="Hauser L."/>
            <person name="Kyrpides N."/>
            <person name="Ivanova N."/>
            <person name="Pagani I."/>
            <person name="Parshina S."/>
            <person name="Plugge C."/>
            <person name="Muyzer G."/>
            <person name="Kuever J."/>
            <person name="Ivanova A."/>
            <person name="Nazina T."/>
            <person name="Klenk H.-P."/>
            <person name="Brambilla E."/>
            <person name="Spring S."/>
            <person name="Stams A.F."/>
            <person name="Woyke T."/>
        </authorList>
    </citation>
    <scope>NUCLEOTIDE SEQUENCE [LARGE SCALE GENOMIC DNA]</scope>
    <source>
        <strain evidence="9 10">DSM 7213</strain>
    </source>
</reference>
<dbReference type="GO" id="GO:0006508">
    <property type="term" value="P:proteolysis"/>
    <property type="evidence" value="ECO:0007669"/>
    <property type="project" value="UniProtKB-KW"/>
</dbReference>
<sequence>MASISVHALGRRVGMYVANKAVNPNQAELLGYGTEIILGSVLKLVVLFSIAALLRVVYEVSILLLLDCYGKHLL</sequence>
<evidence type="ECO:0000313" key="9">
    <source>
        <dbReference type="EMBL" id="AGL02392.1"/>
    </source>
</evidence>
<keyword evidence="1" id="KW-1003">Cell membrane</keyword>
<dbReference type="GO" id="GO:0008233">
    <property type="term" value="F:peptidase activity"/>
    <property type="evidence" value="ECO:0007669"/>
    <property type="project" value="UniProtKB-KW"/>
</dbReference>
<dbReference type="HOGENOM" id="CLU_2681693_0_0_9"/>
<evidence type="ECO:0000256" key="3">
    <source>
        <dbReference type="ARBA" id="ARBA00022670"/>
    </source>
</evidence>
<keyword evidence="3" id="KW-0645">Protease</keyword>
<name>R4KLE1_9FIRM</name>
<dbReference type="AlphaFoldDB" id="R4KLE1"/>
<dbReference type="KEGG" id="dgi:Desgi_3007"/>
<evidence type="ECO:0000256" key="7">
    <source>
        <dbReference type="ARBA" id="ARBA00023136"/>
    </source>
</evidence>
<dbReference type="OrthoDB" id="2854767at2"/>
<dbReference type="InterPro" id="IPR006741">
    <property type="entry name" value="AgrB"/>
</dbReference>
<evidence type="ECO:0000256" key="6">
    <source>
        <dbReference type="ARBA" id="ARBA00022989"/>
    </source>
</evidence>
<evidence type="ECO:0000256" key="2">
    <source>
        <dbReference type="ARBA" id="ARBA00022654"/>
    </source>
</evidence>
<gene>
    <name evidence="9" type="ORF">Desgi_3007</name>
</gene>
<keyword evidence="2" id="KW-0673">Quorum sensing</keyword>
<evidence type="ECO:0000256" key="8">
    <source>
        <dbReference type="SAM" id="Phobius"/>
    </source>
</evidence>
<dbReference type="Pfam" id="PF04647">
    <property type="entry name" value="AgrB"/>
    <property type="match status" value="1"/>
</dbReference>
<evidence type="ECO:0000313" key="10">
    <source>
        <dbReference type="Proteomes" id="UP000013520"/>
    </source>
</evidence>
<dbReference type="GO" id="GO:0016020">
    <property type="term" value="C:membrane"/>
    <property type="evidence" value="ECO:0007669"/>
    <property type="project" value="InterPro"/>
</dbReference>
<proteinExistence type="predicted"/>
<feature type="transmembrane region" description="Helical" evidence="8">
    <location>
        <begin position="44"/>
        <end position="66"/>
    </location>
</feature>
<keyword evidence="4 8" id="KW-0812">Transmembrane</keyword>
<dbReference type="eggNOG" id="COG4512">
    <property type="taxonomic scope" value="Bacteria"/>
</dbReference>
<organism evidence="9 10">
    <name type="scientific">Desulfoscipio gibsoniae DSM 7213</name>
    <dbReference type="NCBI Taxonomy" id="767817"/>
    <lineage>
        <taxon>Bacteria</taxon>
        <taxon>Bacillati</taxon>
        <taxon>Bacillota</taxon>
        <taxon>Clostridia</taxon>
        <taxon>Eubacteriales</taxon>
        <taxon>Desulfallaceae</taxon>
        <taxon>Desulfoscipio</taxon>
    </lineage>
</organism>
<dbReference type="EMBL" id="CP003273">
    <property type="protein sequence ID" value="AGL02392.1"/>
    <property type="molecule type" value="Genomic_DNA"/>
</dbReference>